<accession>A0A9P7UR82</accession>
<keyword evidence="2" id="KW-1185">Reference proteome</keyword>
<dbReference type="EMBL" id="CM032186">
    <property type="protein sequence ID" value="KAG7091502.1"/>
    <property type="molecule type" value="Genomic_DNA"/>
</dbReference>
<proteinExistence type="predicted"/>
<name>A0A9P7UR82_9AGAR</name>
<evidence type="ECO:0000313" key="1">
    <source>
        <dbReference type="EMBL" id="KAG7091502.1"/>
    </source>
</evidence>
<evidence type="ECO:0000313" key="2">
    <source>
        <dbReference type="Proteomes" id="UP001049176"/>
    </source>
</evidence>
<comment type="caution">
    <text evidence="1">The sequence shown here is derived from an EMBL/GenBank/DDBJ whole genome shotgun (WGS) entry which is preliminary data.</text>
</comment>
<dbReference type="GeneID" id="66079608"/>
<reference evidence="1" key="1">
    <citation type="journal article" date="2021" name="Genome Biol. Evol.">
        <title>The assembled and annotated genome of the fairy-ring fungus Marasmius oreades.</title>
        <authorList>
            <person name="Hiltunen M."/>
            <person name="Ament-Velasquez S.L."/>
            <person name="Johannesson H."/>
        </authorList>
    </citation>
    <scope>NUCLEOTIDE SEQUENCE</scope>
    <source>
        <strain evidence="1">03SP1</strain>
    </source>
</reference>
<dbReference type="OrthoDB" id="3088417at2759"/>
<organism evidence="1 2">
    <name type="scientific">Marasmius oreades</name>
    <name type="common">fairy-ring Marasmius</name>
    <dbReference type="NCBI Taxonomy" id="181124"/>
    <lineage>
        <taxon>Eukaryota</taxon>
        <taxon>Fungi</taxon>
        <taxon>Dikarya</taxon>
        <taxon>Basidiomycota</taxon>
        <taxon>Agaricomycotina</taxon>
        <taxon>Agaricomycetes</taxon>
        <taxon>Agaricomycetidae</taxon>
        <taxon>Agaricales</taxon>
        <taxon>Marasmiineae</taxon>
        <taxon>Marasmiaceae</taxon>
        <taxon>Marasmius</taxon>
    </lineage>
</organism>
<dbReference type="RefSeq" id="XP_043007972.1">
    <property type="nucleotide sequence ID" value="XM_043155503.1"/>
</dbReference>
<sequence length="194" mass="22061">MSGREVEAAVLDNGEDISRWTGLADHGNGIMVIVLGLFALYRYLRAFVYPCLTLFELHNATKIVDNAYRTARNPSIPDAPEWYGIANDYLSLNIEASRIREKGLQLSLWNTYVGFHPKLMFDIARCYTKYEELRRRILTARERDLQSHFGAEQYRRRLASRTSSAHIQNITLACASGSSFRTEDCSSRPCGSSL</sequence>
<dbReference type="KEGG" id="more:E1B28_010532"/>
<gene>
    <name evidence="1" type="ORF">E1B28_010532</name>
</gene>
<protein>
    <submittedName>
        <fullName evidence="1">Uncharacterized protein</fullName>
    </submittedName>
</protein>
<dbReference type="AlphaFoldDB" id="A0A9P7UR82"/>
<dbReference type="Proteomes" id="UP001049176">
    <property type="component" value="Chromosome 6"/>
</dbReference>